<evidence type="ECO:0000259" key="11">
    <source>
        <dbReference type="Pfam" id="PF00909"/>
    </source>
</evidence>
<evidence type="ECO:0000256" key="8">
    <source>
        <dbReference type="ARBA" id="ARBA00023180"/>
    </source>
</evidence>
<evidence type="ECO:0000256" key="5">
    <source>
        <dbReference type="ARBA" id="ARBA00022989"/>
    </source>
</evidence>
<organism evidence="12 13">
    <name type="scientific">Eptatretus burgeri</name>
    <name type="common">Inshore hagfish</name>
    <dbReference type="NCBI Taxonomy" id="7764"/>
    <lineage>
        <taxon>Eukaryota</taxon>
        <taxon>Metazoa</taxon>
        <taxon>Chordata</taxon>
        <taxon>Craniata</taxon>
        <taxon>Vertebrata</taxon>
        <taxon>Cyclostomata</taxon>
        <taxon>Myxini</taxon>
        <taxon>Myxiniformes</taxon>
        <taxon>Myxinidae</taxon>
        <taxon>Eptatretinae</taxon>
        <taxon>Eptatretus</taxon>
    </lineage>
</organism>
<comment type="similarity">
    <text evidence="2">Belongs to the ammonium transporter (TC 2.A.49) family. Rh subfamily.</text>
</comment>
<dbReference type="InterPro" id="IPR024041">
    <property type="entry name" value="NH4_transpt_AmtB-like_dom"/>
</dbReference>
<dbReference type="GO" id="GO:0097272">
    <property type="term" value="P:ammonium homeostasis"/>
    <property type="evidence" value="ECO:0007669"/>
    <property type="project" value="TreeGrafter"/>
</dbReference>
<evidence type="ECO:0000256" key="2">
    <source>
        <dbReference type="ARBA" id="ARBA00011036"/>
    </source>
</evidence>
<dbReference type="AlphaFoldDB" id="A0A8C4N8L9"/>
<evidence type="ECO:0000256" key="1">
    <source>
        <dbReference type="ARBA" id="ARBA00004141"/>
    </source>
</evidence>
<feature type="transmembrane region" description="Helical" evidence="10">
    <location>
        <begin position="391"/>
        <end position="412"/>
    </location>
</feature>
<dbReference type="Pfam" id="PF00909">
    <property type="entry name" value="Ammonium_transp"/>
    <property type="match status" value="1"/>
</dbReference>
<feature type="transmembrane region" description="Helical" evidence="10">
    <location>
        <begin position="128"/>
        <end position="147"/>
    </location>
</feature>
<feature type="transmembrane region" description="Helical" evidence="10">
    <location>
        <begin position="321"/>
        <end position="339"/>
    </location>
</feature>
<reference evidence="12" key="1">
    <citation type="submission" date="2025-08" db="UniProtKB">
        <authorList>
            <consortium name="Ensembl"/>
        </authorList>
    </citation>
    <scope>IDENTIFICATION</scope>
</reference>
<protein>
    <submittedName>
        <fullName evidence="12">Rh associated glycoprotein</fullName>
    </submittedName>
</protein>
<keyword evidence="13" id="KW-1185">Reference proteome</keyword>
<accession>A0A8C4N8L9</accession>
<feature type="transmembrane region" description="Helical" evidence="10">
    <location>
        <begin position="228"/>
        <end position="248"/>
    </location>
</feature>
<keyword evidence="8" id="KW-0325">Glycoprotein</keyword>
<evidence type="ECO:0000256" key="10">
    <source>
        <dbReference type="SAM" id="Phobius"/>
    </source>
</evidence>
<dbReference type="GO" id="GO:0005886">
    <property type="term" value="C:plasma membrane"/>
    <property type="evidence" value="ECO:0007669"/>
    <property type="project" value="InterPro"/>
</dbReference>
<evidence type="ECO:0000256" key="3">
    <source>
        <dbReference type="ARBA" id="ARBA00022448"/>
    </source>
</evidence>
<dbReference type="FunFam" id="1.10.3430.10:FF:000001">
    <property type="entry name" value="Ammonium transporter Rh type C"/>
    <property type="match status" value="1"/>
</dbReference>
<evidence type="ECO:0000313" key="13">
    <source>
        <dbReference type="Proteomes" id="UP000694388"/>
    </source>
</evidence>
<feature type="transmembrane region" description="Helical" evidence="10">
    <location>
        <begin position="159"/>
        <end position="177"/>
    </location>
</feature>
<name>A0A8C4N8L9_EPTBU</name>
<proteinExistence type="inferred from homology"/>
<feature type="transmembrane region" description="Helical" evidence="10">
    <location>
        <begin position="189"/>
        <end position="208"/>
    </location>
</feature>
<dbReference type="PANTHER" id="PTHR11730">
    <property type="entry name" value="AMMONIUM TRANSPORTER"/>
    <property type="match status" value="1"/>
</dbReference>
<dbReference type="SUPFAM" id="SSF111352">
    <property type="entry name" value="Ammonium transporter"/>
    <property type="match status" value="1"/>
</dbReference>
<feature type="transmembrane region" description="Helical" evidence="10">
    <location>
        <begin position="66"/>
        <end position="85"/>
    </location>
</feature>
<evidence type="ECO:0000256" key="9">
    <source>
        <dbReference type="SAM" id="MobiDB-lite"/>
    </source>
</evidence>
<feature type="domain" description="Ammonium transporter AmtB-like" evidence="11">
    <location>
        <begin position="3"/>
        <end position="414"/>
    </location>
</feature>
<feature type="transmembrane region" description="Helical" evidence="10">
    <location>
        <begin position="97"/>
        <end position="121"/>
    </location>
</feature>
<dbReference type="InterPro" id="IPR029020">
    <property type="entry name" value="Ammonium/urea_transptr"/>
</dbReference>
<keyword evidence="3" id="KW-0813">Transport</keyword>
<evidence type="ECO:0000256" key="7">
    <source>
        <dbReference type="ARBA" id="ARBA00023177"/>
    </source>
</evidence>
<sequence length="461" mass="50071">MLVLYGVFVRYDQSANARYEKNDTVWETNEFYLRYSTFQDVHVMVFVGFGFLMTFLKFYGYSSVAFNLLVAALGLQWAVLIQGFLHQDEHHKGVICVGIMSMINADFCSAAVLISFGAVLGKTSPVQLLIMAIIEETIFAINEHIAINVLQVNDAGGSMVIHVFGAYFGLMVSRILYREGLSDGHSSECATYHSDIFAMIGTLYLWLFWPSFNSAIALKGDDQMRAVINTYFSLAACVLATYAASSLLDKHGRLDMVHIQNATLAGGVAVGTCADMMLSPFGAMILGMLAGFISTAGYKFLSPVLASKLNVQDTCGVHNLHGIPGLIAAVAGALVAAMASEETYGKSLYLTFPQLIPSDKDDPAFLALHGEFNSIKPGSGRSPAKQGAFQIAELGVTLAMALAGGAITGLILRLPWWGQPSDPNCFSDHLYWELPEDSKEDDEAETRQHTVLQMKGGENNS</sequence>
<keyword evidence="7" id="KW-0924">Ammonia transport</keyword>
<dbReference type="Ensembl" id="ENSEBUT00000000935.1">
    <property type="protein sequence ID" value="ENSEBUP00000000631.1"/>
    <property type="gene ID" value="ENSEBUG00000000729.1"/>
</dbReference>
<keyword evidence="4 10" id="KW-0812">Transmembrane</keyword>
<dbReference type="InterPro" id="IPR002229">
    <property type="entry name" value="RhesusRHD"/>
</dbReference>
<dbReference type="GO" id="GO:0008519">
    <property type="term" value="F:ammonium channel activity"/>
    <property type="evidence" value="ECO:0007669"/>
    <property type="project" value="InterPro"/>
</dbReference>
<dbReference type="PRINTS" id="PR00342">
    <property type="entry name" value="RHESUSRHD"/>
</dbReference>
<dbReference type="GeneTree" id="ENSGT00950000182844"/>
<dbReference type="Proteomes" id="UP000694388">
    <property type="component" value="Unplaced"/>
</dbReference>
<reference evidence="12" key="2">
    <citation type="submission" date="2025-09" db="UniProtKB">
        <authorList>
            <consortium name="Ensembl"/>
        </authorList>
    </citation>
    <scope>IDENTIFICATION</scope>
</reference>
<feature type="region of interest" description="Disordered" evidence="9">
    <location>
        <begin position="437"/>
        <end position="461"/>
    </location>
</feature>
<evidence type="ECO:0000256" key="4">
    <source>
        <dbReference type="ARBA" id="ARBA00022692"/>
    </source>
</evidence>
<evidence type="ECO:0000313" key="12">
    <source>
        <dbReference type="Ensembl" id="ENSEBUP00000000631.1"/>
    </source>
</evidence>
<dbReference type="PANTHER" id="PTHR11730:SF60">
    <property type="entry name" value="RH50, ISOFORM D"/>
    <property type="match status" value="1"/>
</dbReference>
<dbReference type="Gene3D" id="1.10.3430.10">
    <property type="entry name" value="Ammonium transporter AmtB like domains"/>
    <property type="match status" value="1"/>
</dbReference>
<keyword evidence="6 10" id="KW-0472">Membrane</keyword>
<dbReference type="OMA" id="LAVFTIQ"/>
<evidence type="ECO:0000256" key="6">
    <source>
        <dbReference type="ARBA" id="ARBA00023136"/>
    </source>
</evidence>
<keyword evidence="5 10" id="KW-1133">Transmembrane helix</keyword>
<feature type="transmembrane region" description="Helical" evidence="10">
    <location>
        <begin position="281"/>
        <end position="301"/>
    </location>
</feature>
<comment type="subcellular location">
    <subcellularLocation>
        <location evidence="1">Membrane</location>
        <topology evidence="1">Multi-pass membrane protein</topology>
    </subcellularLocation>
</comment>